<gene>
    <name evidence="2" type="ORF">B1H58_13725</name>
</gene>
<dbReference type="KEGG" id="palh:B1H58_13725"/>
<dbReference type="InterPro" id="IPR020080">
    <property type="entry name" value="OM_adhesin/peptidase_omptin"/>
</dbReference>
<dbReference type="SUPFAM" id="SSF69917">
    <property type="entry name" value="OMPT-like"/>
    <property type="match status" value="1"/>
</dbReference>
<keyword evidence="1" id="KW-0732">Signal</keyword>
<accession>A0A1W6B7A8</accession>
<reference evidence="2 3" key="1">
    <citation type="submission" date="2017-02" db="EMBL/GenBank/DDBJ databases">
        <title>Complete genome sequence of the drought resistance-promoting endophyte Pantoea alhagi LTYR-11Z.</title>
        <authorList>
            <person name="Zhang L."/>
        </authorList>
    </citation>
    <scope>NUCLEOTIDE SEQUENCE [LARGE SCALE GENOMIC DNA]</scope>
    <source>
        <strain evidence="2 3">LTYR-11Z</strain>
    </source>
</reference>
<feature type="chain" id="PRO_5013252747" evidence="1">
    <location>
        <begin position="26"/>
        <end position="75"/>
    </location>
</feature>
<dbReference type="Pfam" id="PF01278">
    <property type="entry name" value="Omptin"/>
    <property type="match status" value="1"/>
</dbReference>
<dbReference type="STRING" id="1891675.B1H58_13725"/>
<dbReference type="InterPro" id="IPR053724">
    <property type="entry name" value="OMP_A26_sf"/>
</dbReference>
<proteinExistence type="predicted"/>
<organism evidence="2 3">
    <name type="scientific">Pantoea alhagi</name>
    <dbReference type="NCBI Taxonomy" id="1891675"/>
    <lineage>
        <taxon>Bacteria</taxon>
        <taxon>Pseudomonadati</taxon>
        <taxon>Pseudomonadota</taxon>
        <taxon>Gammaproteobacteria</taxon>
        <taxon>Enterobacterales</taxon>
        <taxon>Erwiniaceae</taxon>
        <taxon>Pantoea</taxon>
    </lineage>
</organism>
<evidence type="ECO:0000256" key="1">
    <source>
        <dbReference type="SAM" id="SignalP"/>
    </source>
</evidence>
<dbReference type="InterPro" id="IPR000036">
    <property type="entry name" value="Peptidase_A26_omptin"/>
</dbReference>
<keyword evidence="3" id="KW-1185">Reference proteome</keyword>
<dbReference type="GO" id="GO:0004190">
    <property type="term" value="F:aspartic-type endopeptidase activity"/>
    <property type="evidence" value="ECO:0007669"/>
    <property type="project" value="InterPro"/>
</dbReference>
<dbReference type="Gene3D" id="2.40.128.90">
    <property type="entry name" value="OMPT-like"/>
    <property type="match status" value="1"/>
</dbReference>
<name>A0A1W6B7A8_9GAMM</name>
<dbReference type="GO" id="GO:0006508">
    <property type="term" value="P:proteolysis"/>
    <property type="evidence" value="ECO:0007669"/>
    <property type="project" value="InterPro"/>
</dbReference>
<evidence type="ECO:0000313" key="2">
    <source>
        <dbReference type="EMBL" id="ARJ42980.1"/>
    </source>
</evidence>
<dbReference type="AlphaFoldDB" id="A0A1W6B7A8"/>
<evidence type="ECO:0000313" key="3">
    <source>
        <dbReference type="Proteomes" id="UP000192900"/>
    </source>
</evidence>
<dbReference type="EMBL" id="CP019706">
    <property type="protein sequence ID" value="ARJ42980.1"/>
    <property type="molecule type" value="Genomic_DNA"/>
</dbReference>
<dbReference type="GO" id="GO:0009279">
    <property type="term" value="C:cell outer membrane"/>
    <property type="evidence" value="ECO:0007669"/>
    <property type="project" value="InterPro"/>
</dbReference>
<protein>
    <submittedName>
        <fullName evidence="2">Uncharacterized protein</fullName>
    </submittedName>
</protein>
<dbReference type="Proteomes" id="UP000192900">
    <property type="component" value="Chromosome"/>
</dbReference>
<sequence length="75" mass="8177">MKSVKALYNGTLPLTLALMSPLAIANSLPSYPVTFTLVTGWLGGKSNEYVYDEGHKNSELNWKIKNAAVSRGHPD</sequence>
<feature type="signal peptide" evidence="1">
    <location>
        <begin position="1"/>
        <end position="25"/>
    </location>
</feature>